<evidence type="ECO:0000313" key="3">
    <source>
        <dbReference type="EMBL" id="AEE17526.1"/>
    </source>
</evidence>
<dbReference type="PANTHER" id="PTHR48081">
    <property type="entry name" value="AB HYDROLASE SUPERFAMILY PROTEIN C4A8.06C"/>
    <property type="match status" value="1"/>
</dbReference>
<evidence type="ECO:0000259" key="2">
    <source>
        <dbReference type="Pfam" id="PF07859"/>
    </source>
</evidence>
<evidence type="ECO:0000313" key="4">
    <source>
        <dbReference type="Proteomes" id="UP000006546"/>
    </source>
</evidence>
<name>F4LK64_TREBD</name>
<dbReference type="OrthoDB" id="9815425at2"/>
<feature type="domain" description="Alpha/beta hydrolase fold-3" evidence="2">
    <location>
        <begin position="83"/>
        <end position="291"/>
    </location>
</feature>
<dbReference type="RefSeq" id="WP_013759229.1">
    <property type="nucleotide sequence ID" value="NC_015500.1"/>
</dbReference>
<gene>
    <name evidence="3" type="ordered locus">Trebr_2111</name>
</gene>
<reference evidence="4" key="1">
    <citation type="submission" date="2011-04" db="EMBL/GenBank/DDBJ databases">
        <title>The complete genome of Treponema brennaborense DSM 12168.</title>
        <authorList>
            <person name="Lucas S."/>
            <person name="Han J."/>
            <person name="Lapidus A."/>
            <person name="Bruce D."/>
            <person name="Goodwin L."/>
            <person name="Pitluck S."/>
            <person name="Peters L."/>
            <person name="Kyrpides N."/>
            <person name="Mavromatis K."/>
            <person name="Ivanova N."/>
            <person name="Mikhailova N."/>
            <person name="Pagani I."/>
            <person name="Teshima H."/>
            <person name="Detter J.C."/>
            <person name="Tapia R."/>
            <person name="Han C."/>
            <person name="Land M."/>
            <person name="Hauser L."/>
            <person name="Markowitz V."/>
            <person name="Cheng J.-F."/>
            <person name="Hugenholtz P."/>
            <person name="Woyke T."/>
            <person name="Wu D."/>
            <person name="Gronow S."/>
            <person name="Wellnitz S."/>
            <person name="Brambilla E."/>
            <person name="Klenk H.-P."/>
            <person name="Eisen J.A."/>
        </authorList>
    </citation>
    <scope>NUCLEOTIDE SEQUENCE [LARGE SCALE GENOMIC DNA]</scope>
    <source>
        <strain evidence="4">DSM 12168 / CIP 105900 / DD5/3</strain>
    </source>
</reference>
<dbReference type="Pfam" id="PF07859">
    <property type="entry name" value="Abhydrolase_3"/>
    <property type="match status" value="1"/>
</dbReference>
<dbReference type="eggNOG" id="COG0657">
    <property type="taxonomic scope" value="Bacteria"/>
</dbReference>
<accession>F4LK64</accession>
<dbReference type="AlphaFoldDB" id="F4LK64"/>
<proteinExistence type="predicted"/>
<dbReference type="KEGG" id="tbe:Trebr_2111"/>
<protein>
    <submittedName>
        <fullName evidence="3">Acetyl hydrolase, putative</fullName>
    </submittedName>
</protein>
<dbReference type="InterPro" id="IPR050300">
    <property type="entry name" value="GDXG_lipolytic_enzyme"/>
</dbReference>
<dbReference type="GO" id="GO:0016787">
    <property type="term" value="F:hydrolase activity"/>
    <property type="evidence" value="ECO:0007669"/>
    <property type="project" value="UniProtKB-KW"/>
</dbReference>
<dbReference type="PANTHER" id="PTHR48081:SF8">
    <property type="entry name" value="ALPHA_BETA HYDROLASE FOLD-3 DOMAIN-CONTAINING PROTEIN-RELATED"/>
    <property type="match status" value="1"/>
</dbReference>
<dbReference type="STRING" id="906968.Trebr_2111"/>
<keyword evidence="4" id="KW-1185">Reference proteome</keyword>
<keyword evidence="1 3" id="KW-0378">Hydrolase</keyword>
<sequence length="325" mass="36463">MRFSAYRAEDGGGAGKPDKKKALKKLKTLVFTSKNEPEPFRKKIEETFNSPFIPAKVECRDLALGTVPCDILTPEVCFAKRIILYIHGGSFIGGSRFSWRSFCASFAAEATSRLVVPEYRLAPQHPYPAALEDVQTVFREIYTKEQSAGKDEPEFIIAADGAGASIALALVQTLRDKYRQSIRNIMLFSPWLDLTAASLTPSEKKRSDDIINADCIKRSGSLYTYESNLKNPLVSPLYMPQDKIADFPPVYVQCGGAELLLRDVRTFQEKLKAAGRSCTVDVWPDMMFMFQMADADLPQAHFAVQRAGKYIQTYDREQDGPQWNS</sequence>
<organism evidence="3 4">
    <name type="scientific">Treponema brennaborense (strain DSM 12168 / CIP 105900 / DD5/3)</name>
    <dbReference type="NCBI Taxonomy" id="906968"/>
    <lineage>
        <taxon>Bacteria</taxon>
        <taxon>Pseudomonadati</taxon>
        <taxon>Spirochaetota</taxon>
        <taxon>Spirochaetia</taxon>
        <taxon>Spirochaetales</taxon>
        <taxon>Treponemataceae</taxon>
        <taxon>Treponema</taxon>
    </lineage>
</organism>
<dbReference type="HOGENOM" id="CLU_012494_13_1_12"/>
<dbReference type="Proteomes" id="UP000006546">
    <property type="component" value="Chromosome"/>
</dbReference>
<dbReference type="SUPFAM" id="SSF53474">
    <property type="entry name" value="alpha/beta-Hydrolases"/>
    <property type="match status" value="1"/>
</dbReference>
<dbReference type="InterPro" id="IPR029058">
    <property type="entry name" value="AB_hydrolase_fold"/>
</dbReference>
<dbReference type="InterPro" id="IPR013094">
    <property type="entry name" value="AB_hydrolase_3"/>
</dbReference>
<dbReference type="EMBL" id="CP002696">
    <property type="protein sequence ID" value="AEE17526.1"/>
    <property type="molecule type" value="Genomic_DNA"/>
</dbReference>
<dbReference type="Gene3D" id="3.40.50.1820">
    <property type="entry name" value="alpha/beta hydrolase"/>
    <property type="match status" value="1"/>
</dbReference>
<evidence type="ECO:0000256" key="1">
    <source>
        <dbReference type="ARBA" id="ARBA00022801"/>
    </source>
</evidence>